<evidence type="ECO:0000313" key="9">
    <source>
        <dbReference type="EMBL" id="BBY96443.1"/>
    </source>
</evidence>
<feature type="signal peptide" evidence="7">
    <location>
        <begin position="1"/>
        <end position="25"/>
    </location>
</feature>
<feature type="compositionally biased region" description="Low complexity" evidence="5">
    <location>
        <begin position="139"/>
        <end position="157"/>
    </location>
</feature>
<dbReference type="InterPro" id="IPR007348">
    <property type="entry name" value="CopC_dom"/>
</dbReference>
<feature type="transmembrane region" description="Helical" evidence="6">
    <location>
        <begin position="160"/>
        <end position="178"/>
    </location>
</feature>
<proteinExistence type="predicted"/>
<dbReference type="GO" id="GO:0042597">
    <property type="term" value="C:periplasmic space"/>
    <property type="evidence" value="ECO:0007669"/>
    <property type="project" value="InterPro"/>
</dbReference>
<evidence type="ECO:0000313" key="10">
    <source>
        <dbReference type="Proteomes" id="UP000465785"/>
    </source>
</evidence>
<geneLocation type="plasmid" evidence="9 10">
    <name>pJCM6399</name>
</geneLocation>
<dbReference type="EMBL" id="AP022602">
    <property type="protein sequence ID" value="BBY96443.1"/>
    <property type="molecule type" value="Genomic_DNA"/>
</dbReference>
<keyword evidence="2" id="KW-0479">Metal-binding</keyword>
<evidence type="ECO:0000256" key="1">
    <source>
        <dbReference type="ARBA" id="ARBA00004196"/>
    </source>
</evidence>
<dbReference type="PANTHER" id="PTHR34820:SF4">
    <property type="entry name" value="INNER MEMBRANE PROTEIN YEBZ"/>
    <property type="match status" value="1"/>
</dbReference>
<organism evidence="9 10">
    <name type="scientific">Mycobacterium gallinarum</name>
    <dbReference type="NCBI Taxonomy" id="39689"/>
    <lineage>
        <taxon>Bacteria</taxon>
        <taxon>Bacillati</taxon>
        <taxon>Actinomycetota</taxon>
        <taxon>Actinomycetes</taxon>
        <taxon>Mycobacteriales</taxon>
        <taxon>Mycobacteriaceae</taxon>
        <taxon>Mycobacterium</taxon>
    </lineage>
</organism>
<dbReference type="KEGG" id="mgau:MGALJ_61120"/>
<dbReference type="InterPro" id="IPR014756">
    <property type="entry name" value="Ig_E-set"/>
</dbReference>
<keyword evidence="3 7" id="KW-0732">Signal</keyword>
<keyword evidence="10" id="KW-1185">Reference proteome</keyword>
<feature type="domain" description="CopC" evidence="8">
    <location>
        <begin position="28"/>
        <end position="122"/>
    </location>
</feature>
<evidence type="ECO:0000256" key="3">
    <source>
        <dbReference type="ARBA" id="ARBA00022729"/>
    </source>
</evidence>
<evidence type="ECO:0000256" key="5">
    <source>
        <dbReference type="SAM" id="MobiDB-lite"/>
    </source>
</evidence>
<dbReference type="PANTHER" id="PTHR34820">
    <property type="entry name" value="INNER MEMBRANE PROTEIN YEBZ"/>
    <property type="match status" value="1"/>
</dbReference>
<evidence type="ECO:0000256" key="4">
    <source>
        <dbReference type="ARBA" id="ARBA00023008"/>
    </source>
</evidence>
<dbReference type="SUPFAM" id="SSF81296">
    <property type="entry name" value="E set domains"/>
    <property type="match status" value="1"/>
</dbReference>
<dbReference type="GO" id="GO:0005886">
    <property type="term" value="C:plasma membrane"/>
    <property type="evidence" value="ECO:0007669"/>
    <property type="project" value="TreeGrafter"/>
</dbReference>
<keyword evidence="6" id="KW-0472">Membrane</keyword>
<keyword evidence="6" id="KW-0812">Transmembrane</keyword>
<feature type="chain" id="PRO_5040891711" description="CopC domain-containing protein" evidence="7">
    <location>
        <begin position="26"/>
        <end position="203"/>
    </location>
</feature>
<dbReference type="GO" id="GO:0005507">
    <property type="term" value="F:copper ion binding"/>
    <property type="evidence" value="ECO:0007669"/>
    <property type="project" value="InterPro"/>
</dbReference>
<dbReference type="Pfam" id="PF04234">
    <property type="entry name" value="CopC"/>
    <property type="match status" value="1"/>
</dbReference>
<keyword evidence="6" id="KW-1133">Transmembrane helix</keyword>
<accession>A0A9W4FJ42</accession>
<keyword evidence="9" id="KW-0614">Plasmid</keyword>
<feature type="compositionally biased region" description="Pro residues" evidence="5">
    <location>
        <begin position="128"/>
        <end position="138"/>
    </location>
</feature>
<name>A0A9W4FJ42_9MYCO</name>
<gene>
    <name evidence="9" type="ORF">MGALJ_61120</name>
</gene>
<feature type="region of interest" description="Disordered" evidence="5">
    <location>
        <begin position="125"/>
        <end position="157"/>
    </location>
</feature>
<dbReference type="Gene3D" id="2.60.40.1220">
    <property type="match status" value="1"/>
</dbReference>
<reference evidence="9 10" key="1">
    <citation type="journal article" date="2019" name="Emerg. Microbes Infect.">
        <title>Comprehensive subspecies identification of 175 nontuberculous mycobacteria species based on 7547 genomic profiles.</title>
        <authorList>
            <person name="Matsumoto Y."/>
            <person name="Kinjo T."/>
            <person name="Motooka D."/>
            <person name="Nabeya D."/>
            <person name="Jung N."/>
            <person name="Uechi K."/>
            <person name="Horii T."/>
            <person name="Iida T."/>
            <person name="Fujita J."/>
            <person name="Nakamura S."/>
        </authorList>
    </citation>
    <scope>NUCLEOTIDE SEQUENCE [LARGE SCALE GENOMIC DNA]</scope>
    <source>
        <strain evidence="9 10">JCM 6399</strain>
        <plasmid evidence="9">pJCM6399</plasmid>
    </source>
</reference>
<dbReference type="CDD" id="cd12087">
    <property type="entry name" value="TM_EGFR-like"/>
    <property type="match status" value="1"/>
</dbReference>
<dbReference type="GO" id="GO:0006825">
    <property type="term" value="P:copper ion transport"/>
    <property type="evidence" value="ECO:0007669"/>
    <property type="project" value="InterPro"/>
</dbReference>
<dbReference type="Proteomes" id="UP000465785">
    <property type="component" value="Plasmid pJCM6399"/>
</dbReference>
<evidence type="ECO:0000259" key="8">
    <source>
        <dbReference type="Pfam" id="PF04234"/>
    </source>
</evidence>
<dbReference type="GO" id="GO:0046688">
    <property type="term" value="P:response to copper ion"/>
    <property type="evidence" value="ECO:0007669"/>
    <property type="project" value="InterPro"/>
</dbReference>
<comment type="subcellular location">
    <subcellularLocation>
        <location evidence="1">Cell envelope</location>
    </subcellularLocation>
</comment>
<evidence type="ECO:0000256" key="2">
    <source>
        <dbReference type="ARBA" id="ARBA00022723"/>
    </source>
</evidence>
<keyword evidence="4" id="KW-0186">Copper</keyword>
<dbReference type="GO" id="GO:0030313">
    <property type="term" value="C:cell envelope"/>
    <property type="evidence" value="ECO:0007669"/>
    <property type="project" value="UniProtKB-SubCell"/>
</dbReference>
<dbReference type="InterPro" id="IPR014755">
    <property type="entry name" value="Cu-Rt/internalin_Ig-like"/>
</dbReference>
<dbReference type="AlphaFoldDB" id="A0A9W4FJ42"/>
<protein>
    <recommendedName>
        <fullName evidence="8">CopC domain-containing protein</fullName>
    </recommendedName>
</protein>
<evidence type="ECO:0000256" key="7">
    <source>
        <dbReference type="SAM" id="SignalP"/>
    </source>
</evidence>
<sequence length="203" mass="20709">MKLPLRTIVASLGMLILWSSGTGIAAAHTALASSDPASDATVTTPPAAIVLTFNEDISPQFASVVVSSADGRNWISGSPQVERQRLTSAVGPDRPGNGVYTVGYRVVSADGHPVTGSYSFTIAGVSEEPPPTSTPAPVAPSTAASPPSASTPATSDTRTTVITAAVAGLALGGVIAFWQSRRQRRKTVTIDKATLSPDPTDPS</sequence>
<evidence type="ECO:0000256" key="6">
    <source>
        <dbReference type="SAM" id="Phobius"/>
    </source>
</evidence>
<dbReference type="InterPro" id="IPR032694">
    <property type="entry name" value="CopC/D"/>
</dbReference>